<accession>A0A415MDY2</accession>
<dbReference type="EMBL" id="QROY01000002">
    <property type="protein sequence ID" value="RHL70941.1"/>
    <property type="molecule type" value="Genomic_DNA"/>
</dbReference>
<dbReference type="Proteomes" id="UP000285201">
    <property type="component" value="Unassembled WGS sequence"/>
</dbReference>
<proteinExistence type="predicted"/>
<gene>
    <name evidence="1" type="ORF">DW007_01980</name>
</gene>
<comment type="caution">
    <text evidence="1">The sequence shown here is derived from an EMBL/GenBank/DDBJ whole genome shotgun (WGS) entry which is preliminary data.</text>
</comment>
<dbReference type="AlphaFoldDB" id="A0A415MDY2"/>
<evidence type="ECO:0000313" key="1">
    <source>
        <dbReference type="EMBL" id="RHL70941.1"/>
    </source>
</evidence>
<protein>
    <submittedName>
        <fullName evidence="1">Uncharacterized protein</fullName>
    </submittedName>
</protein>
<name>A0A415MDY2_9FIRM</name>
<reference evidence="1 2" key="1">
    <citation type="submission" date="2018-08" db="EMBL/GenBank/DDBJ databases">
        <title>A genome reference for cultivated species of the human gut microbiota.</title>
        <authorList>
            <person name="Zou Y."/>
            <person name="Xue W."/>
            <person name="Luo G."/>
        </authorList>
    </citation>
    <scope>NUCLEOTIDE SEQUENCE [LARGE SCALE GENOMIC DNA]</scope>
    <source>
        <strain evidence="1 2">AF36-7BH</strain>
    </source>
</reference>
<dbReference type="RefSeq" id="WP_118344441.1">
    <property type="nucleotide sequence ID" value="NZ_QRNP01000019.1"/>
</dbReference>
<sequence>MLDDIWGLTYIDISEILMIAVGLKKWGYIITDLYEQGFTVILKSEKSVIQLRRDIFNIMEHLIHYDNEYLVGKQEEYSSKLEAAKSEIISDAFTEILGSSPDSFRYYCVDDRGIIRGYGNTIEECQEILIEQRSIADENSIMEM</sequence>
<organism evidence="1 2">
    <name type="scientific">Lachnospira eligens</name>
    <dbReference type="NCBI Taxonomy" id="39485"/>
    <lineage>
        <taxon>Bacteria</taxon>
        <taxon>Bacillati</taxon>
        <taxon>Bacillota</taxon>
        <taxon>Clostridia</taxon>
        <taxon>Lachnospirales</taxon>
        <taxon>Lachnospiraceae</taxon>
        <taxon>Lachnospira</taxon>
    </lineage>
</organism>
<evidence type="ECO:0000313" key="2">
    <source>
        <dbReference type="Proteomes" id="UP000285201"/>
    </source>
</evidence>